<dbReference type="NCBIfam" id="TIGR00756">
    <property type="entry name" value="PPR"/>
    <property type="match status" value="1"/>
</dbReference>
<dbReference type="InterPro" id="IPR011990">
    <property type="entry name" value="TPR-like_helical_dom_sf"/>
</dbReference>
<dbReference type="Pfam" id="PF20431">
    <property type="entry name" value="E_motif"/>
    <property type="match status" value="1"/>
</dbReference>
<dbReference type="Gene3D" id="1.25.40.10">
    <property type="entry name" value="Tetratricopeptide repeat domain"/>
    <property type="match status" value="2"/>
</dbReference>
<dbReference type="OrthoDB" id="597215at2759"/>
<dbReference type="PANTHER" id="PTHR47926">
    <property type="entry name" value="PENTATRICOPEPTIDE REPEAT-CONTAINING PROTEIN"/>
    <property type="match status" value="1"/>
</dbReference>
<comment type="caution">
    <text evidence="3">The sequence shown here is derived from an EMBL/GenBank/DDBJ whole genome shotgun (WGS) entry which is preliminary data.</text>
</comment>
<feature type="repeat" description="PPR" evidence="2">
    <location>
        <begin position="139"/>
        <end position="173"/>
    </location>
</feature>
<dbReference type="PANTHER" id="PTHR47926:SF453">
    <property type="entry name" value="PENTATRICOPEPTIDE REPEAT (PPR) SUPERFAMILY PROTEIN"/>
    <property type="match status" value="1"/>
</dbReference>
<organism evidence="3 4">
    <name type="scientific">Protea cynaroides</name>
    <dbReference type="NCBI Taxonomy" id="273540"/>
    <lineage>
        <taxon>Eukaryota</taxon>
        <taxon>Viridiplantae</taxon>
        <taxon>Streptophyta</taxon>
        <taxon>Embryophyta</taxon>
        <taxon>Tracheophyta</taxon>
        <taxon>Spermatophyta</taxon>
        <taxon>Magnoliopsida</taxon>
        <taxon>Proteales</taxon>
        <taxon>Proteaceae</taxon>
        <taxon>Protea</taxon>
    </lineage>
</organism>
<evidence type="ECO:0008006" key="5">
    <source>
        <dbReference type="Google" id="ProtNLM"/>
    </source>
</evidence>
<dbReference type="AlphaFoldDB" id="A0A9Q0H5X8"/>
<evidence type="ECO:0000313" key="3">
    <source>
        <dbReference type="EMBL" id="KAJ4959835.1"/>
    </source>
</evidence>
<reference evidence="3" key="1">
    <citation type="journal article" date="2023" name="Plant J.">
        <title>The genome of the king protea, Protea cynaroides.</title>
        <authorList>
            <person name="Chang J."/>
            <person name="Duong T.A."/>
            <person name="Schoeman C."/>
            <person name="Ma X."/>
            <person name="Roodt D."/>
            <person name="Barker N."/>
            <person name="Li Z."/>
            <person name="Van de Peer Y."/>
            <person name="Mizrachi E."/>
        </authorList>
    </citation>
    <scope>NUCLEOTIDE SEQUENCE</scope>
    <source>
        <tissue evidence="3">Young leaves</tissue>
    </source>
</reference>
<dbReference type="Proteomes" id="UP001141806">
    <property type="component" value="Unassembled WGS sequence"/>
</dbReference>
<proteinExistence type="predicted"/>
<evidence type="ECO:0000256" key="2">
    <source>
        <dbReference type="PROSITE-ProRule" id="PRU00708"/>
    </source>
</evidence>
<evidence type="ECO:0000313" key="4">
    <source>
        <dbReference type="Proteomes" id="UP001141806"/>
    </source>
</evidence>
<dbReference type="Pfam" id="PF01535">
    <property type="entry name" value="PPR"/>
    <property type="match status" value="2"/>
</dbReference>
<dbReference type="InterPro" id="IPR002885">
    <property type="entry name" value="PPR_rpt"/>
</dbReference>
<name>A0A9Q0H5X8_9MAGN</name>
<gene>
    <name evidence="3" type="ORF">NE237_019745</name>
</gene>
<dbReference type="EMBL" id="JAMYWD010000009">
    <property type="protein sequence ID" value="KAJ4959835.1"/>
    <property type="molecule type" value="Genomic_DNA"/>
</dbReference>
<sequence>MATNLYSHEVEVLCKPNLNKDVLTLLNKCNHLDHLKQLQAFLLTPGHGQTLFYAFKLVRFCALTLTNLNYAPKCLPLYGIDYVLRLQIRSEIGTSLVPEYDPEPKSINAQIFKLGFGGYPIVKTAPLDSYSRSCSDDRNVVSWTAIISGYTWLGQIGNAVLLFEEMPERDVPSWNAVIARCTQNGLLTEAISLFRRMVVLADRDVRPNQVTVVCLPCKWIHGYIYGNSLGPNSFVVSNVIFDMYGKCRKDVGYGGVVKPDGITFVGLLNACTHGGLIEKGCDYFGCVIDLLGRASCIEEAMEDVKGMRIEPDEFVWCSLLNGCKIHGHMDLAEFGVMLANIYGDSRNWEEVNKVRKTLKEKGVKKTPGCS</sequence>
<keyword evidence="4" id="KW-1185">Reference proteome</keyword>
<protein>
    <recommendedName>
        <fullName evidence="5">Pentatricopeptide repeat-containing protein</fullName>
    </recommendedName>
</protein>
<dbReference type="InterPro" id="IPR046960">
    <property type="entry name" value="PPR_At4g14850-like_plant"/>
</dbReference>
<evidence type="ECO:0000256" key="1">
    <source>
        <dbReference type="ARBA" id="ARBA00022737"/>
    </source>
</evidence>
<dbReference type="PROSITE" id="PS51375">
    <property type="entry name" value="PPR"/>
    <property type="match status" value="1"/>
</dbReference>
<dbReference type="InterPro" id="IPR046848">
    <property type="entry name" value="E_motif"/>
</dbReference>
<keyword evidence="1" id="KW-0677">Repeat</keyword>
<dbReference type="GO" id="GO:0009451">
    <property type="term" value="P:RNA modification"/>
    <property type="evidence" value="ECO:0007669"/>
    <property type="project" value="InterPro"/>
</dbReference>
<accession>A0A9Q0H5X8</accession>
<dbReference type="GO" id="GO:0003723">
    <property type="term" value="F:RNA binding"/>
    <property type="evidence" value="ECO:0007669"/>
    <property type="project" value="InterPro"/>
</dbReference>